<organism evidence="6 7">
    <name type="scientific">Gluconobacter oxydans DSM 3504</name>
    <dbReference type="NCBI Taxonomy" id="1288313"/>
    <lineage>
        <taxon>Bacteria</taxon>
        <taxon>Pseudomonadati</taxon>
        <taxon>Pseudomonadota</taxon>
        <taxon>Alphaproteobacteria</taxon>
        <taxon>Acetobacterales</taxon>
        <taxon>Acetobacteraceae</taxon>
        <taxon>Gluconobacter</taxon>
    </lineage>
</organism>
<dbReference type="Gene3D" id="3.40.190.290">
    <property type="match status" value="1"/>
</dbReference>
<dbReference type="KEGG" id="goy:GLS_c22650"/>
<dbReference type="InterPro" id="IPR036388">
    <property type="entry name" value="WH-like_DNA-bd_sf"/>
</dbReference>
<dbReference type="InterPro" id="IPR005119">
    <property type="entry name" value="LysR_subst-bd"/>
</dbReference>
<keyword evidence="4" id="KW-0804">Transcription</keyword>
<evidence type="ECO:0000313" key="6">
    <source>
        <dbReference type="EMBL" id="AHK72136.1"/>
    </source>
</evidence>
<dbReference type="CDD" id="cd08420">
    <property type="entry name" value="PBP2_CysL_like"/>
    <property type="match status" value="1"/>
</dbReference>
<dbReference type="HOGENOM" id="CLU_039613_6_1_5"/>
<dbReference type="EMBL" id="CP004373">
    <property type="protein sequence ID" value="AHK72136.1"/>
    <property type="molecule type" value="Genomic_DNA"/>
</dbReference>
<dbReference type="PROSITE" id="PS50931">
    <property type="entry name" value="HTH_LYSR"/>
    <property type="match status" value="1"/>
</dbReference>
<sequence>MTLDQLRLFIAVAEREHVTAASRAMNVTQSAVSAAIAALEERYGVRLFDRVGRGIRLSEAGHLFLPEARAVVAQAAAAENVLDEISGLKRGTLRAVASQTIAAYWIPSILVAFRRKYPQITVELAVSNTEEAAKKVREGEAELGIVEAIVDDPALAQWPLGKDHLTIVQADAGVPEHADREWLRRQVWVMREPGSGTRATLEHYLLRLGIAPDELNVSLVLPSNESVRTAVEAGAGIAALSSLVVAPSLVAGTLHAASEVPESRFFYGLRHKERYRSPAADAFVEMIDLANRGHGPQPQSGRQT</sequence>
<dbReference type="InterPro" id="IPR000847">
    <property type="entry name" value="LysR_HTH_N"/>
</dbReference>
<dbReference type="GO" id="GO:0003700">
    <property type="term" value="F:DNA-binding transcription factor activity"/>
    <property type="evidence" value="ECO:0007669"/>
    <property type="project" value="InterPro"/>
</dbReference>
<comment type="similarity">
    <text evidence="1">Belongs to the LysR transcriptional regulatory family.</text>
</comment>
<dbReference type="AlphaFoldDB" id="A0A067Z4Y6"/>
<dbReference type="GO" id="GO:0000976">
    <property type="term" value="F:transcription cis-regulatory region binding"/>
    <property type="evidence" value="ECO:0007669"/>
    <property type="project" value="TreeGrafter"/>
</dbReference>
<evidence type="ECO:0000256" key="1">
    <source>
        <dbReference type="ARBA" id="ARBA00009437"/>
    </source>
</evidence>
<evidence type="ECO:0000256" key="2">
    <source>
        <dbReference type="ARBA" id="ARBA00023015"/>
    </source>
</evidence>
<dbReference type="PRINTS" id="PR00039">
    <property type="entry name" value="HTHLYSR"/>
</dbReference>
<protein>
    <submittedName>
        <fullName evidence="6">HTH-type transcriptional regulator YeiE</fullName>
    </submittedName>
</protein>
<evidence type="ECO:0000259" key="5">
    <source>
        <dbReference type="PROSITE" id="PS50931"/>
    </source>
</evidence>
<name>A0A067Z4Y6_GLUOY</name>
<dbReference type="InterPro" id="IPR036390">
    <property type="entry name" value="WH_DNA-bd_sf"/>
</dbReference>
<evidence type="ECO:0000256" key="3">
    <source>
        <dbReference type="ARBA" id="ARBA00023125"/>
    </source>
</evidence>
<keyword evidence="2" id="KW-0805">Transcription regulation</keyword>
<dbReference type="FunFam" id="1.10.10.10:FF:000001">
    <property type="entry name" value="LysR family transcriptional regulator"/>
    <property type="match status" value="1"/>
</dbReference>
<dbReference type="Proteomes" id="UP000031656">
    <property type="component" value="Chromosome"/>
</dbReference>
<evidence type="ECO:0000256" key="4">
    <source>
        <dbReference type="ARBA" id="ARBA00023163"/>
    </source>
</evidence>
<dbReference type="SUPFAM" id="SSF53850">
    <property type="entry name" value="Periplasmic binding protein-like II"/>
    <property type="match status" value="1"/>
</dbReference>
<dbReference type="GeneID" id="56906491"/>
<gene>
    <name evidence="6" type="primary">yeiE</name>
    <name evidence="6" type="ORF">GLS_c22650</name>
</gene>
<dbReference type="RefSeq" id="WP_041112317.1">
    <property type="nucleotide sequence ID" value="NZ_CP004373.1"/>
</dbReference>
<keyword evidence="3" id="KW-0238">DNA-binding</keyword>
<reference evidence="6 7" key="1">
    <citation type="journal article" date="2015" name="Appl. Microbiol. Biotechnol.">
        <title>The consequence of an additional NADH dehydrogenase paralog on the growth of Gluconobacter oxydans DSM3504.</title>
        <authorList>
            <person name="Kostner D."/>
            <person name="Luchterhand B."/>
            <person name="Junker A."/>
            <person name="Volland S."/>
            <person name="Daniel R."/>
            <person name="Buchs J."/>
            <person name="Liebl W."/>
            <person name="Ehrenreich A."/>
        </authorList>
    </citation>
    <scope>NUCLEOTIDE SEQUENCE [LARGE SCALE GENOMIC DNA]</scope>
    <source>
        <strain evidence="6">DSM 3504</strain>
    </source>
</reference>
<feature type="domain" description="HTH lysR-type" evidence="5">
    <location>
        <begin position="1"/>
        <end position="58"/>
    </location>
</feature>
<proteinExistence type="inferred from homology"/>
<accession>A0A067Z4Y6</accession>
<dbReference type="PANTHER" id="PTHR30126">
    <property type="entry name" value="HTH-TYPE TRANSCRIPTIONAL REGULATOR"/>
    <property type="match status" value="1"/>
</dbReference>
<dbReference type="Gene3D" id="1.10.10.10">
    <property type="entry name" value="Winged helix-like DNA-binding domain superfamily/Winged helix DNA-binding domain"/>
    <property type="match status" value="1"/>
</dbReference>
<dbReference type="Pfam" id="PF00126">
    <property type="entry name" value="HTH_1"/>
    <property type="match status" value="1"/>
</dbReference>
<evidence type="ECO:0000313" key="7">
    <source>
        <dbReference type="Proteomes" id="UP000031656"/>
    </source>
</evidence>
<dbReference type="SUPFAM" id="SSF46785">
    <property type="entry name" value="Winged helix' DNA-binding domain"/>
    <property type="match status" value="1"/>
</dbReference>
<dbReference type="PANTHER" id="PTHR30126:SF39">
    <property type="entry name" value="HTH-TYPE TRANSCRIPTIONAL REGULATOR CYSL"/>
    <property type="match status" value="1"/>
</dbReference>
<dbReference type="Pfam" id="PF03466">
    <property type="entry name" value="LysR_substrate"/>
    <property type="match status" value="1"/>
</dbReference>